<accession>A0ACB7ZVS8</accession>
<dbReference type="Proteomes" id="UP000790377">
    <property type="component" value="Unassembled WGS sequence"/>
</dbReference>
<protein>
    <submittedName>
        <fullName evidence="1">Uncharacterized protein</fullName>
    </submittedName>
</protein>
<comment type="caution">
    <text evidence="1">The sequence shown here is derived from an EMBL/GenBank/DDBJ whole genome shotgun (WGS) entry which is preliminary data.</text>
</comment>
<name>A0ACB7ZVS8_9AGAM</name>
<proteinExistence type="predicted"/>
<evidence type="ECO:0000313" key="2">
    <source>
        <dbReference type="Proteomes" id="UP000790377"/>
    </source>
</evidence>
<evidence type="ECO:0000313" key="1">
    <source>
        <dbReference type="EMBL" id="KAH7904977.1"/>
    </source>
</evidence>
<sequence length="162" mass="17643">MSNKQDFALSTLSLNSNEDWDRSESDIRTHLSLGSATATTPRNSVAFPAHGMQETPTREGSISRKAGRSLSELLKLHAEEGTDVNFSAEEASRVADVLNQWINSSTSPYEGEDDFFTHSQDDSSLGFRRSLPSTSEVNGRPRGQSESIVNSRPLNSTGGLHS</sequence>
<reference evidence="1" key="1">
    <citation type="journal article" date="2021" name="New Phytol.">
        <title>Evolutionary innovations through gain and loss of genes in the ectomycorrhizal Boletales.</title>
        <authorList>
            <person name="Wu G."/>
            <person name="Miyauchi S."/>
            <person name="Morin E."/>
            <person name="Kuo A."/>
            <person name="Drula E."/>
            <person name="Varga T."/>
            <person name="Kohler A."/>
            <person name="Feng B."/>
            <person name="Cao Y."/>
            <person name="Lipzen A."/>
            <person name="Daum C."/>
            <person name="Hundley H."/>
            <person name="Pangilinan J."/>
            <person name="Johnson J."/>
            <person name="Barry K."/>
            <person name="LaButti K."/>
            <person name="Ng V."/>
            <person name="Ahrendt S."/>
            <person name="Min B."/>
            <person name="Choi I.G."/>
            <person name="Park H."/>
            <person name="Plett J.M."/>
            <person name="Magnuson J."/>
            <person name="Spatafora J.W."/>
            <person name="Nagy L.G."/>
            <person name="Henrissat B."/>
            <person name="Grigoriev I.V."/>
            <person name="Yang Z.L."/>
            <person name="Xu J."/>
            <person name="Martin F.M."/>
        </authorList>
    </citation>
    <scope>NUCLEOTIDE SEQUENCE</scope>
    <source>
        <strain evidence="1">ATCC 28755</strain>
    </source>
</reference>
<dbReference type="EMBL" id="MU268306">
    <property type="protein sequence ID" value="KAH7904977.1"/>
    <property type="molecule type" value="Genomic_DNA"/>
</dbReference>
<organism evidence="1 2">
    <name type="scientific">Hygrophoropsis aurantiaca</name>
    <dbReference type="NCBI Taxonomy" id="72124"/>
    <lineage>
        <taxon>Eukaryota</taxon>
        <taxon>Fungi</taxon>
        <taxon>Dikarya</taxon>
        <taxon>Basidiomycota</taxon>
        <taxon>Agaricomycotina</taxon>
        <taxon>Agaricomycetes</taxon>
        <taxon>Agaricomycetidae</taxon>
        <taxon>Boletales</taxon>
        <taxon>Coniophorineae</taxon>
        <taxon>Hygrophoropsidaceae</taxon>
        <taxon>Hygrophoropsis</taxon>
    </lineage>
</organism>
<gene>
    <name evidence="1" type="ORF">BJ138DRAFT_840466</name>
</gene>
<keyword evidence="2" id="KW-1185">Reference proteome</keyword>